<keyword evidence="18" id="KW-1185">Reference proteome</keyword>
<dbReference type="Proteomes" id="UP001501231">
    <property type="component" value="Unassembled WGS sequence"/>
</dbReference>
<comment type="caution">
    <text evidence="17">The sequence shown here is derived from an EMBL/GenBank/DDBJ whole genome shotgun (WGS) entry which is preliminary data.</text>
</comment>
<evidence type="ECO:0000313" key="17">
    <source>
        <dbReference type="EMBL" id="GAA2422802.1"/>
    </source>
</evidence>
<evidence type="ECO:0000256" key="14">
    <source>
        <dbReference type="HAMAP-Rule" id="MF_01398"/>
    </source>
</evidence>
<keyword evidence="3 14" id="KW-0813">Transport</keyword>
<evidence type="ECO:0000256" key="2">
    <source>
        <dbReference type="ARBA" id="ARBA00005513"/>
    </source>
</evidence>
<organism evidence="17 18">
    <name type="scientific">Actinomadura vinacea</name>
    <dbReference type="NCBI Taxonomy" id="115336"/>
    <lineage>
        <taxon>Bacteria</taxon>
        <taxon>Bacillati</taxon>
        <taxon>Actinomycetota</taxon>
        <taxon>Actinomycetes</taxon>
        <taxon>Streptosporangiales</taxon>
        <taxon>Thermomonosporaceae</taxon>
        <taxon>Actinomadura</taxon>
    </lineage>
</organism>
<evidence type="ECO:0000256" key="15">
    <source>
        <dbReference type="RuleBase" id="RU003848"/>
    </source>
</evidence>
<keyword evidence="6 14" id="KW-0812">Transmembrane</keyword>
<dbReference type="InterPro" id="IPR028987">
    <property type="entry name" value="ATP_synth_B-like_membr_sf"/>
</dbReference>
<evidence type="ECO:0000256" key="8">
    <source>
        <dbReference type="ARBA" id="ARBA00022989"/>
    </source>
</evidence>
<dbReference type="PANTHER" id="PTHR33445">
    <property type="entry name" value="ATP SYNTHASE SUBUNIT B', CHLOROPLASTIC"/>
    <property type="match status" value="1"/>
</dbReference>
<keyword evidence="9 14" id="KW-0406">Ion transport</keyword>
<comment type="function">
    <text evidence="14">Component of the F(0) channel, it forms part of the peripheral stalk, linking F(1) to F(0).</text>
</comment>
<comment type="function">
    <text evidence="12 14">F(1)F(0) ATP synthase produces ATP from ADP in the presence of a proton or sodium gradient. F-type ATPases consist of two structural domains, F(1) containing the extramembraneous catalytic core and F(0) containing the membrane proton channel, linked together by a central stalk and a peripheral stalk. During catalysis, ATP synthesis in the catalytic domain of F(1) is coupled via a rotary mechanism of the central stalk subunits to proton translocation.</text>
</comment>
<keyword evidence="8 14" id="KW-1133">Transmembrane helix</keyword>
<evidence type="ECO:0000256" key="3">
    <source>
        <dbReference type="ARBA" id="ARBA00022448"/>
    </source>
</evidence>
<sequence>MTNLMTAVTVASTEGGESNPLLPHTSELVIGTISFIIVLVLVGWKLVPQIQKTLEERTDAIEGGLKRAEDAQSEAQATLKEYQAKLAEARHEASRLREEAREQGAQIIAEMREQAQAEARRITEAAQAQIEAERQAALQSLRGEIGTLSVELAGRVVGESLDDAARQSRVVDRFLEELEDRARTQEQVTS</sequence>
<evidence type="ECO:0000256" key="6">
    <source>
        <dbReference type="ARBA" id="ARBA00022692"/>
    </source>
</evidence>
<keyword evidence="4 14" id="KW-1003">Cell membrane</keyword>
<feature type="coiled-coil region" evidence="16">
    <location>
        <begin position="65"/>
        <end position="132"/>
    </location>
</feature>
<comment type="subcellular location">
    <subcellularLocation>
        <location evidence="1 14">Cell membrane</location>
        <topology evidence="1 14">Single-pass membrane protein</topology>
    </subcellularLocation>
</comment>
<name>A0ABN3J5N1_9ACTN</name>
<keyword evidence="7 14" id="KW-0375">Hydrogen ion transport</keyword>
<comment type="subunit">
    <text evidence="13 14">F-type ATPases have 2 components, F(1) - the catalytic core - and F(0) - the membrane proton channel. F(1) has five subunits: alpha(3), beta(3), gamma(1), delta(1), epsilon(1). F(0) has three main subunits: a(1), b(2) and c(10-14). The alpha and beta chains form an alternating ring which encloses part of the gamma chain. F(1) is attached to F(0) by a central stalk formed by the gamma and epsilon chains, while a peripheral stalk is formed by the delta and b chains.</text>
</comment>
<dbReference type="InterPro" id="IPR005864">
    <property type="entry name" value="ATP_synth_F0_bsu_bac"/>
</dbReference>
<dbReference type="NCBIfam" id="TIGR01144">
    <property type="entry name" value="ATP_synt_b"/>
    <property type="match status" value="1"/>
</dbReference>
<dbReference type="Gene3D" id="1.20.5.620">
    <property type="entry name" value="F1F0 ATP synthase subunit B, membrane domain"/>
    <property type="match status" value="1"/>
</dbReference>
<dbReference type="SUPFAM" id="SSF81573">
    <property type="entry name" value="F1F0 ATP synthase subunit B, membrane domain"/>
    <property type="match status" value="1"/>
</dbReference>
<protein>
    <recommendedName>
        <fullName evidence="14">ATP synthase subunit b</fullName>
    </recommendedName>
    <alternativeName>
        <fullName evidence="14">ATP synthase F(0) sector subunit b</fullName>
    </alternativeName>
    <alternativeName>
        <fullName evidence="14">ATPase subunit I</fullName>
    </alternativeName>
    <alternativeName>
        <fullName evidence="14">F-type ATPase subunit b</fullName>
        <shortName evidence="14">F-ATPase subunit b</shortName>
    </alternativeName>
</protein>
<dbReference type="PANTHER" id="PTHR33445:SF1">
    <property type="entry name" value="ATP SYNTHASE SUBUNIT B"/>
    <property type="match status" value="1"/>
</dbReference>
<comment type="similarity">
    <text evidence="2 14 15">Belongs to the ATPase B chain family.</text>
</comment>
<accession>A0ABN3J5N1</accession>
<evidence type="ECO:0000256" key="13">
    <source>
        <dbReference type="ARBA" id="ARBA00025830"/>
    </source>
</evidence>
<evidence type="ECO:0000256" key="7">
    <source>
        <dbReference type="ARBA" id="ARBA00022781"/>
    </source>
</evidence>
<dbReference type="InterPro" id="IPR050059">
    <property type="entry name" value="ATP_synthase_B_chain"/>
</dbReference>
<dbReference type="NCBIfam" id="NF004412">
    <property type="entry name" value="PRK05759.1-3"/>
    <property type="match status" value="1"/>
</dbReference>
<keyword evidence="5 14" id="KW-0138">CF(0)</keyword>
<dbReference type="EMBL" id="BAAARW010000012">
    <property type="protein sequence ID" value="GAA2422802.1"/>
    <property type="molecule type" value="Genomic_DNA"/>
</dbReference>
<reference evidence="17 18" key="1">
    <citation type="journal article" date="2019" name="Int. J. Syst. Evol. Microbiol.">
        <title>The Global Catalogue of Microorganisms (GCM) 10K type strain sequencing project: providing services to taxonomists for standard genome sequencing and annotation.</title>
        <authorList>
            <consortium name="The Broad Institute Genomics Platform"/>
            <consortium name="The Broad Institute Genome Sequencing Center for Infectious Disease"/>
            <person name="Wu L."/>
            <person name="Ma J."/>
        </authorList>
    </citation>
    <scope>NUCLEOTIDE SEQUENCE [LARGE SCALE GENOMIC DNA]</scope>
    <source>
        <strain evidence="17 18">JCM 3325</strain>
    </source>
</reference>
<dbReference type="RefSeq" id="WP_344590336.1">
    <property type="nucleotide sequence ID" value="NZ_BAAARW010000012.1"/>
</dbReference>
<evidence type="ECO:0000256" key="5">
    <source>
        <dbReference type="ARBA" id="ARBA00022547"/>
    </source>
</evidence>
<dbReference type="HAMAP" id="MF_01398">
    <property type="entry name" value="ATP_synth_b_bprime"/>
    <property type="match status" value="1"/>
</dbReference>
<dbReference type="InterPro" id="IPR002146">
    <property type="entry name" value="ATP_synth_b/b'su_bac/chlpt"/>
</dbReference>
<evidence type="ECO:0000256" key="10">
    <source>
        <dbReference type="ARBA" id="ARBA00023136"/>
    </source>
</evidence>
<evidence type="ECO:0000256" key="16">
    <source>
        <dbReference type="SAM" id="Coils"/>
    </source>
</evidence>
<keyword evidence="11 14" id="KW-0066">ATP synthesis</keyword>
<dbReference type="CDD" id="cd06503">
    <property type="entry name" value="ATP-synt_Fo_b"/>
    <property type="match status" value="1"/>
</dbReference>
<gene>
    <name evidence="14" type="primary">atpF</name>
    <name evidence="17" type="ORF">GCM10010191_38280</name>
</gene>
<keyword evidence="16" id="KW-0175">Coiled coil</keyword>
<evidence type="ECO:0000256" key="4">
    <source>
        <dbReference type="ARBA" id="ARBA00022475"/>
    </source>
</evidence>
<evidence type="ECO:0000313" key="18">
    <source>
        <dbReference type="Proteomes" id="UP001501231"/>
    </source>
</evidence>
<proteinExistence type="inferred from homology"/>
<evidence type="ECO:0000256" key="11">
    <source>
        <dbReference type="ARBA" id="ARBA00023310"/>
    </source>
</evidence>
<feature type="transmembrane region" description="Helical" evidence="14">
    <location>
        <begin position="28"/>
        <end position="47"/>
    </location>
</feature>
<dbReference type="Pfam" id="PF00430">
    <property type="entry name" value="ATP-synt_B"/>
    <property type="match status" value="1"/>
</dbReference>
<keyword evidence="10 14" id="KW-0472">Membrane</keyword>
<evidence type="ECO:0000256" key="1">
    <source>
        <dbReference type="ARBA" id="ARBA00004162"/>
    </source>
</evidence>
<evidence type="ECO:0000256" key="9">
    <source>
        <dbReference type="ARBA" id="ARBA00023065"/>
    </source>
</evidence>
<evidence type="ECO:0000256" key="12">
    <source>
        <dbReference type="ARBA" id="ARBA00025198"/>
    </source>
</evidence>